<organism evidence="1 2">
    <name type="scientific">Funneliformis mosseae</name>
    <name type="common">Endomycorrhizal fungus</name>
    <name type="synonym">Glomus mosseae</name>
    <dbReference type="NCBI Taxonomy" id="27381"/>
    <lineage>
        <taxon>Eukaryota</taxon>
        <taxon>Fungi</taxon>
        <taxon>Fungi incertae sedis</taxon>
        <taxon>Mucoromycota</taxon>
        <taxon>Glomeromycotina</taxon>
        <taxon>Glomeromycetes</taxon>
        <taxon>Glomerales</taxon>
        <taxon>Glomeraceae</taxon>
        <taxon>Funneliformis</taxon>
    </lineage>
</organism>
<evidence type="ECO:0000313" key="1">
    <source>
        <dbReference type="EMBL" id="CAG8683453.1"/>
    </source>
</evidence>
<protein>
    <submittedName>
        <fullName evidence="1">1146_t:CDS:1</fullName>
    </submittedName>
</protein>
<comment type="caution">
    <text evidence="1">The sequence shown here is derived from an EMBL/GenBank/DDBJ whole genome shotgun (WGS) entry which is preliminary data.</text>
</comment>
<accession>A0A9N9HKC3</accession>
<dbReference type="EMBL" id="CAJVPP010006985">
    <property type="protein sequence ID" value="CAG8683453.1"/>
    <property type="molecule type" value="Genomic_DNA"/>
</dbReference>
<gene>
    <name evidence="1" type="ORF">FMOSSE_LOCUS13011</name>
</gene>
<dbReference type="Proteomes" id="UP000789375">
    <property type="component" value="Unassembled WGS sequence"/>
</dbReference>
<evidence type="ECO:0000313" key="2">
    <source>
        <dbReference type="Proteomes" id="UP000789375"/>
    </source>
</evidence>
<feature type="non-terminal residue" evidence="1">
    <location>
        <position position="133"/>
    </location>
</feature>
<proteinExistence type="predicted"/>
<keyword evidence="2" id="KW-1185">Reference proteome</keyword>
<dbReference type="AlphaFoldDB" id="A0A9N9HKC3"/>
<sequence length="133" mass="15195">MIADEQLVSHPFGISGGKVIKLAKVIKELNSQTATIKTPKCQFCHGMIFLLMPFITLINNSKETKKRTGSNKILQSQNLFILYHRDMSARLKAESADEKIKEAKRSKEIAIRLAKQRHIEVYGKDYKYFPARA</sequence>
<reference evidence="1" key="1">
    <citation type="submission" date="2021-06" db="EMBL/GenBank/DDBJ databases">
        <authorList>
            <person name="Kallberg Y."/>
            <person name="Tangrot J."/>
            <person name="Rosling A."/>
        </authorList>
    </citation>
    <scope>NUCLEOTIDE SEQUENCE</scope>
    <source>
        <strain evidence="1">87-6 pot B 2015</strain>
    </source>
</reference>
<name>A0A9N9HKC3_FUNMO</name>